<name>A0A9P5N5K9_9AGAM</name>
<protein>
    <submittedName>
        <fullName evidence="6">Uncharacterized protein</fullName>
    </submittedName>
</protein>
<dbReference type="PANTHER" id="PTHR23057:SF0">
    <property type="entry name" value="JUXTAPOSED WITH ANOTHER ZINC FINGER PROTEIN 1"/>
    <property type="match status" value="1"/>
</dbReference>
<feature type="region of interest" description="Disordered" evidence="5">
    <location>
        <begin position="499"/>
        <end position="527"/>
    </location>
</feature>
<evidence type="ECO:0000313" key="6">
    <source>
        <dbReference type="EMBL" id="KAF8486445.1"/>
    </source>
</evidence>
<reference evidence="6" key="2">
    <citation type="journal article" date="2020" name="Nat. Commun.">
        <title>Large-scale genome sequencing of mycorrhizal fungi provides insights into the early evolution of symbiotic traits.</title>
        <authorList>
            <person name="Miyauchi S."/>
            <person name="Kiss E."/>
            <person name="Kuo A."/>
            <person name="Drula E."/>
            <person name="Kohler A."/>
            <person name="Sanchez-Garcia M."/>
            <person name="Morin E."/>
            <person name="Andreopoulos B."/>
            <person name="Barry K.W."/>
            <person name="Bonito G."/>
            <person name="Buee M."/>
            <person name="Carver A."/>
            <person name="Chen C."/>
            <person name="Cichocki N."/>
            <person name="Clum A."/>
            <person name="Culley D."/>
            <person name="Crous P.W."/>
            <person name="Fauchery L."/>
            <person name="Girlanda M."/>
            <person name="Hayes R.D."/>
            <person name="Keri Z."/>
            <person name="LaButti K."/>
            <person name="Lipzen A."/>
            <person name="Lombard V."/>
            <person name="Magnuson J."/>
            <person name="Maillard F."/>
            <person name="Murat C."/>
            <person name="Nolan M."/>
            <person name="Ohm R.A."/>
            <person name="Pangilinan J."/>
            <person name="Pereira M.F."/>
            <person name="Perotto S."/>
            <person name="Peter M."/>
            <person name="Pfister S."/>
            <person name="Riley R."/>
            <person name="Sitrit Y."/>
            <person name="Stielow J.B."/>
            <person name="Szollosi G."/>
            <person name="Zifcakova L."/>
            <person name="Stursova M."/>
            <person name="Spatafora J.W."/>
            <person name="Tedersoo L."/>
            <person name="Vaario L.M."/>
            <person name="Yamada A."/>
            <person name="Yan M."/>
            <person name="Wang P."/>
            <person name="Xu J."/>
            <person name="Bruns T."/>
            <person name="Baldrian P."/>
            <person name="Vilgalys R."/>
            <person name="Dunand C."/>
            <person name="Henrissat B."/>
            <person name="Grigoriev I.V."/>
            <person name="Hibbett D."/>
            <person name="Nagy L.G."/>
            <person name="Martin F.M."/>
        </authorList>
    </citation>
    <scope>NUCLEOTIDE SEQUENCE</scope>
    <source>
        <strain evidence="6">Prilba</strain>
    </source>
</reference>
<feature type="region of interest" description="Disordered" evidence="5">
    <location>
        <begin position="298"/>
        <end position="347"/>
    </location>
</feature>
<organism evidence="6 7">
    <name type="scientific">Russula ochroleuca</name>
    <dbReference type="NCBI Taxonomy" id="152965"/>
    <lineage>
        <taxon>Eukaryota</taxon>
        <taxon>Fungi</taxon>
        <taxon>Dikarya</taxon>
        <taxon>Basidiomycota</taxon>
        <taxon>Agaricomycotina</taxon>
        <taxon>Agaricomycetes</taxon>
        <taxon>Russulales</taxon>
        <taxon>Russulaceae</taxon>
        <taxon>Russula</taxon>
    </lineage>
</organism>
<feature type="compositionally biased region" description="Low complexity" evidence="5">
    <location>
        <begin position="321"/>
        <end position="334"/>
    </location>
</feature>
<keyword evidence="4" id="KW-0862">Zinc</keyword>
<keyword evidence="3" id="KW-0863">Zinc-finger</keyword>
<feature type="compositionally biased region" description="Basic residues" evidence="5">
    <location>
        <begin position="335"/>
        <end position="347"/>
    </location>
</feature>
<comment type="caution">
    <text evidence="6">The sequence shown here is derived from an EMBL/GenBank/DDBJ whole genome shotgun (WGS) entry which is preliminary data.</text>
</comment>
<feature type="compositionally biased region" description="Polar residues" evidence="5">
    <location>
        <begin position="499"/>
        <end position="510"/>
    </location>
</feature>
<dbReference type="PANTHER" id="PTHR23057">
    <property type="entry name" value="JUXTAPOSED WITH ANOTHER ZINC FINGER PROTEIN 1"/>
    <property type="match status" value="1"/>
</dbReference>
<evidence type="ECO:0000256" key="5">
    <source>
        <dbReference type="SAM" id="MobiDB-lite"/>
    </source>
</evidence>
<dbReference type="AlphaFoldDB" id="A0A9P5N5K9"/>
<evidence type="ECO:0000256" key="4">
    <source>
        <dbReference type="ARBA" id="ARBA00022833"/>
    </source>
</evidence>
<keyword evidence="1" id="KW-0479">Metal-binding</keyword>
<evidence type="ECO:0000256" key="3">
    <source>
        <dbReference type="ARBA" id="ARBA00022771"/>
    </source>
</evidence>
<keyword evidence="2" id="KW-0677">Repeat</keyword>
<gene>
    <name evidence="6" type="ORF">DFH94DRAFT_688815</name>
</gene>
<dbReference type="EMBL" id="WHVB01000002">
    <property type="protein sequence ID" value="KAF8486445.1"/>
    <property type="molecule type" value="Genomic_DNA"/>
</dbReference>
<evidence type="ECO:0000256" key="2">
    <source>
        <dbReference type="ARBA" id="ARBA00022737"/>
    </source>
</evidence>
<accession>A0A9P5N5K9</accession>
<evidence type="ECO:0000313" key="7">
    <source>
        <dbReference type="Proteomes" id="UP000759537"/>
    </source>
</evidence>
<dbReference type="Proteomes" id="UP000759537">
    <property type="component" value="Unassembled WGS sequence"/>
</dbReference>
<proteinExistence type="predicted"/>
<reference evidence="6" key="1">
    <citation type="submission" date="2019-10" db="EMBL/GenBank/DDBJ databases">
        <authorList>
            <consortium name="DOE Joint Genome Institute"/>
            <person name="Kuo A."/>
            <person name="Miyauchi S."/>
            <person name="Kiss E."/>
            <person name="Drula E."/>
            <person name="Kohler A."/>
            <person name="Sanchez-Garcia M."/>
            <person name="Andreopoulos B."/>
            <person name="Barry K.W."/>
            <person name="Bonito G."/>
            <person name="Buee M."/>
            <person name="Carver A."/>
            <person name="Chen C."/>
            <person name="Cichocki N."/>
            <person name="Clum A."/>
            <person name="Culley D."/>
            <person name="Crous P.W."/>
            <person name="Fauchery L."/>
            <person name="Girlanda M."/>
            <person name="Hayes R."/>
            <person name="Keri Z."/>
            <person name="LaButti K."/>
            <person name="Lipzen A."/>
            <person name="Lombard V."/>
            <person name="Magnuson J."/>
            <person name="Maillard F."/>
            <person name="Morin E."/>
            <person name="Murat C."/>
            <person name="Nolan M."/>
            <person name="Ohm R."/>
            <person name="Pangilinan J."/>
            <person name="Pereira M."/>
            <person name="Perotto S."/>
            <person name="Peter M."/>
            <person name="Riley R."/>
            <person name="Sitrit Y."/>
            <person name="Stielow B."/>
            <person name="Szollosi G."/>
            <person name="Zifcakova L."/>
            <person name="Stursova M."/>
            <person name="Spatafora J.W."/>
            <person name="Tedersoo L."/>
            <person name="Vaario L.-M."/>
            <person name="Yamada A."/>
            <person name="Yan M."/>
            <person name="Wang P."/>
            <person name="Xu J."/>
            <person name="Bruns T."/>
            <person name="Baldrian P."/>
            <person name="Vilgalys R."/>
            <person name="Henrissat B."/>
            <person name="Grigoriev I.V."/>
            <person name="Hibbett D."/>
            <person name="Nagy L.G."/>
            <person name="Martin F.M."/>
        </authorList>
    </citation>
    <scope>NUCLEOTIDE SEQUENCE</scope>
    <source>
        <strain evidence="6">Prilba</strain>
    </source>
</reference>
<dbReference type="InterPro" id="IPR051580">
    <property type="entry name" value="ZnF-Chromatin_assoc"/>
</dbReference>
<dbReference type="GO" id="GO:0008270">
    <property type="term" value="F:zinc ion binding"/>
    <property type="evidence" value="ECO:0007669"/>
    <property type="project" value="UniProtKB-KW"/>
</dbReference>
<dbReference type="OrthoDB" id="1662883at2759"/>
<sequence>MSSPSWGPGSFGNSSCYFPGSSPNQHHSPLDPVDPRYAGNVSAFVEPDRGSIMNPLSTMQRESESYRNYTCCGLNLQDRHAIMEHFEESHVVDPCSQLVSGQPYPHNCSSPFSSPTHDPYVHHSAQVPHPQERHRRPLLLPQYYQRAQQQHQQGPFHPDDMGLYMNSSLAFSSASSTPISPVITPFVPYTTQQAFTNTSSFTPSLAQPSLECPSHVSAFDTVTVLPSRASTSTMSAFSPTRGDSFNTYSAYSDCSAVASPLQASQEITSASSSQPANPYCCISPTQLYNPNSITPANIPSSSRVASPLAPQGQTEVSYHPLSSRASRSTSSLHSTKPRCPKPNHNKSYKHLNELRYHVTHGQSNFVPLEDSEAPQTVLAEKGSVNWNDSSGVQVSERELHETECRLRPFACGIDNCQRRYTSMKGLQHHYQHSRDHGVIGLQLLASGQHECLRLFKSAAATCQTTLAHSARTSPSSPSASTSGVSQPWHHLQGFGQFQYSPSNTVKSRPSPQECVPTSPPVPPGKLLSDRVRKISTDDPQCVDVISTPSSLAQEYVPTSQSSPSRIRPPPDKFHPTLSSWLKNINKLDNLINGLRELASSAPAECRSQLLNKVAALHATFKRQQERFNEFLQLSEEYANKYLLDISVEIRRQRTVLDYLEKRLEAAKKLHGEAVILQMFYESETVATMKHLRLSRPLPEDKALFSEVDSMLAEIRRFYEELNKFWADEICHVVEALKMRRIDPRDFERWNNFHSSLKQNIEFWKNRAPSSDARSLRGNNTSSSTGVDLGVIASSLSPTIGSLQEALDRISSSDSLQYSQLSQTFQQAYIAFVGHSDLCLSFLRKCADYGEKVFAWYPASIASPTSSRMRASRDLREWTTGLRSDATGVSAESAAGAQGPRRFKIAYKKALSLQQKTTFGFNTLLDSLTSWAALTDGPSDNVPPDVVTLEKLTLAWETVRDSVRVTRVILTNEPAQRVASMHPRSTFKQWIKNVVRFS</sequence>
<keyword evidence="7" id="KW-1185">Reference proteome</keyword>
<dbReference type="GO" id="GO:0005634">
    <property type="term" value="C:nucleus"/>
    <property type="evidence" value="ECO:0007669"/>
    <property type="project" value="TreeGrafter"/>
</dbReference>
<evidence type="ECO:0000256" key="1">
    <source>
        <dbReference type="ARBA" id="ARBA00022723"/>
    </source>
</evidence>